<evidence type="ECO:0000256" key="5">
    <source>
        <dbReference type="ARBA" id="ARBA00022723"/>
    </source>
</evidence>
<dbReference type="InterPro" id="IPR000086">
    <property type="entry name" value="NUDIX_hydrolase_dom"/>
</dbReference>
<gene>
    <name evidence="12" type="ORF">BFW38_04665</name>
</gene>
<feature type="domain" description="Nudix hydrolase" evidence="11">
    <location>
        <begin position="173"/>
        <end position="297"/>
    </location>
</feature>
<keyword evidence="6" id="KW-0378">Hydrolase</keyword>
<feature type="region of interest" description="Disordered" evidence="10">
    <location>
        <begin position="80"/>
        <end position="102"/>
    </location>
</feature>
<keyword evidence="8" id="KW-0520">NAD</keyword>
<evidence type="ECO:0000256" key="8">
    <source>
        <dbReference type="ARBA" id="ARBA00023027"/>
    </source>
</evidence>
<keyword evidence="13" id="KW-1185">Reference proteome</keyword>
<dbReference type="SUPFAM" id="SSF55811">
    <property type="entry name" value="Nudix"/>
    <property type="match status" value="2"/>
</dbReference>
<dbReference type="Pfam" id="PF00293">
    <property type="entry name" value="NUDIX"/>
    <property type="match status" value="1"/>
</dbReference>
<evidence type="ECO:0000256" key="2">
    <source>
        <dbReference type="ARBA" id="ARBA00001947"/>
    </source>
</evidence>
<dbReference type="GO" id="GO:0046872">
    <property type="term" value="F:metal ion binding"/>
    <property type="evidence" value="ECO:0007669"/>
    <property type="project" value="UniProtKB-KW"/>
</dbReference>
<evidence type="ECO:0000313" key="12">
    <source>
        <dbReference type="EMBL" id="ODC02944.1"/>
    </source>
</evidence>
<dbReference type="InterPro" id="IPR020084">
    <property type="entry name" value="NUDIX_hydrolase_CS"/>
</dbReference>
<dbReference type="GO" id="GO:0006742">
    <property type="term" value="P:NADP+ catabolic process"/>
    <property type="evidence" value="ECO:0007669"/>
    <property type="project" value="TreeGrafter"/>
</dbReference>
<dbReference type="AlphaFoldDB" id="A0A1E2V7J6"/>
<evidence type="ECO:0000313" key="13">
    <source>
        <dbReference type="Proteomes" id="UP000094291"/>
    </source>
</evidence>
<sequence length="305" mass="34542">MWHPLQGTFPQQQVSSIFERGPAMVSPGEPAYWLYLADGRLKPSPRDTVFHIGQVPHHPNADQIMLGRWQGTPVWLQLCGPGSETPRGEPQVDASSADTLPVDPQHLDEAWPTLRQWILAADEDLFDLLATANGLAAWRLENRFCGHCGHQGMQALSHEYVLECPHCRHHRYPRIAPSIITLVWRDNEVLLGRGHRFTPGRYSTLAGFIEAGESAEQAVHREVGEEVGVAVHNLRYLASQSWPFPYSLMLGYWSEYLSGDIVLQEEEIEDARWFSLDNLPDLPPKAAISRYLIDQFLIWKGIDPQ</sequence>
<evidence type="ECO:0000256" key="1">
    <source>
        <dbReference type="ARBA" id="ARBA00001946"/>
    </source>
</evidence>
<keyword evidence="5" id="KW-0479">Metal-binding</keyword>
<evidence type="ECO:0000256" key="10">
    <source>
        <dbReference type="SAM" id="MobiDB-lite"/>
    </source>
</evidence>
<dbReference type="RefSeq" id="WP_068997339.1">
    <property type="nucleotide sequence ID" value="NZ_MDTQ01000001.1"/>
</dbReference>
<comment type="cofactor">
    <cofactor evidence="2">
        <name>Zn(2+)</name>
        <dbReference type="ChEBI" id="CHEBI:29105"/>
    </cofactor>
</comment>
<dbReference type="InterPro" id="IPR049734">
    <property type="entry name" value="NudC-like_C"/>
</dbReference>
<dbReference type="Proteomes" id="UP000094291">
    <property type="component" value="Unassembled WGS sequence"/>
</dbReference>
<evidence type="ECO:0000256" key="7">
    <source>
        <dbReference type="ARBA" id="ARBA00022842"/>
    </source>
</evidence>
<dbReference type="PROSITE" id="PS51462">
    <property type="entry name" value="NUDIX"/>
    <property type="match status" value="1"/>
</dbReference>
<dbReference type="GO" id="GO:0019677">
    <property type="term" value="P:NAD+ catabolic process"/>
    <property type="evidence" value="ECO:0007669"/>
    <property type="project" value="TreeGrafter"/>
</dbReference>
<proteinExistence type="inferred from homology"/>
<organism evidence="12 13">
    <name type="scientific">Terasakiispira papahanaumokuakeensis</name>
    <dbReference type="NCBI Taxonomy" id="197479"/>
    <lineage>
        <taxon>Bacteria</taxon>
        <taxon>Pseudomonadati</taxon>
        <taxon>Pseudomonadota</taxon>
        <taxon>Gammaproteobacteria</taxon>
        <taxon>Oceanospirillales</taxon>
        <taxon>Terasakiispira</taxon>
    </lineage>
</organism>
<dbReference type="NCBIfam" id="NF001299">
    <property type="entry name" value="PRK00241.1"/>
    <property type="match status" value="1"/>
</dbReference>
<protein>
    <recommendedName>
        <fullName evidence="4">NAD(+) diphosphatase</fullName>
        <ecNumber evidence="4">3.6.1.22</ecNumber>
    </recommendedName>
</protein>
<dbReference type="PANTHER" id="PTHR42904">
    <property type="entry name" value="NUDIX HYDROLASE, NUDC SUBFAMILY"/>
    <property type="match status" value="1"/>
</dbReference>
<dbReference type="EC" id="3.6.1.22" evidence="4"/>
<dbReference type="PANTHER" id="PTHR42904:SF6">
    <property type="entry name" value="NAD-CAPPED RNA HYDROLASE NUDT12"/>
    <property type="match status" value="1"/>
</dbReference>
<dbReference type="Gene3D" id="3.90.79.10">
    <property type="entry name" value="Nucleoside Triphosphate Pyrophosphohydrolase"/>
    <property type="match status" value="1"/>
</dbReference>
<dbReference type="GO" id="GO:0035529">
    <property type="term" value="F:NADH pyrophosphatase activity"/>
    <property type="evidence" value="ECO:0007669"/>
    <property type="project" value="TreeGrafter"/>
</dbReference>
<evidence type="ECO:0000256" key="4">
    <source>
        <dbReference type="ARBA" id="ARBA00012381"/>
    </source>
</evidence>
<dbReference type="EMBL" id="MDTQ01000001">
    <property type="protein sequence ID" value="ODC02944.1"/>
    <property type="molecule type" value="Genomic_DNA"/>
</dbReference>
<dbReference type="InterPro" id="IPR050241">
    <property type="entry name" value="NAD-cap_RNA_hydrolase_NudC"/>
</dbReference>
<dbReference type="GO" id="GO:0005829">
    <property type="term" value="C:cytosol"/>
    <property type="evidence" value="ECO:0007669"/>
    <property type="project" value="TreeGrafter"/>
</dbReference>
<dbReference type="STRING" id="197479.BFW38_04665"/>
<comment type="catalytic activity">
    <reaction evidence="9">
        <text>a 5'-end NAD(+)-phospho-ribonucleoside in mRNA + H2O = a 5'-end phospho-adenosine-phospho-ribonucleoside in mRNA + beta-nicotinamide D-ribonucleotide + 2 H(+)</text>
        <dbReference type="Rhea" id="RHEA:60876"/>
        <dbReference type="Rhea" id="RHEA-COMP:15698"/>
        <dbReference type="Rhea" id="RHEA-COMP:15719"/>
        <dbReference type="ChEBI" id="CHEBI:14649"/>
        <dbReference type="ChEBI" id="CHEBI:15377"/>
        <dbReference type="ChEBI" id="CHEBI:15378"/>
        <dbReference type="ChEBI" id="CHEBI:144029"/>
        <dbReference type="ChEBI" id="CHEBI:144051"/>
    </reaction>
    <physiologicalReaction direction="left-to-right" evidence="9">
        <dbReference type="Rhea" id="RHEA:60877"/>
    </physiologicalReaction>
</comment>
<dbReference type="InterPro" id="IPR015797">
    <property type="entry name" value="NUDIX_hydrolase-like_dom_sf"/>
</dbReference>
<keyword evidence="7" id="KW-0460">Magnesium</keyword>
<accession>A0A1E2V7J6</accession>
<comment type="similarity">
    <text evidence="3">Belongs to the Nudix hydrolase family. NudC subfamily.</text>
</comment>
<dbReference type="Gene3D" id="3.90.79.20">
    <property type="match status" value="1"/>
</dbReference>
<reference evidence="12 13" key="1">
    <citation type="submission" date="2016-08" db="EMBL/GenBank/DDBJ databases">
        <authorList>
            <person name="Seilhamer J.J."/>
        </authorList>
    </citation>
    <scope>NUCLEOTIDE SEQUENCE [LARGE SCALE GENOMIC DNA]</scope>
    <source>
        <strain evidence="12 13">PH27A</strain>
    </source>
</reference>
<comment type="cofactor">
    <cofactor evidence="1">
        <name>Mg(2+)</name>
        <dbReference type="ChEBI" id="CHEBI:18420"/>
    </cofactor>
</comment>
<evidence type="ECO:0000256" key="9">
    <source>
        <dbReference type="ARBA" id="ARBA00023679"/>
    </source>
</evidence>
<evidence type="ECO:0000256" key="6">
    <source>
        <dbReference type="ARBA" id="ARBA00022801"/>
    </source>
</evidence>
<evidence type="ECO:0000256" key="3">
    <source>
        <dbReference type="ARBA" id="ARBA00009595"/>
    </source>
</evidence>
<dbReference type="CDD" id="cd03429">
    <property type="entry name" value="NUDIX_NADH_pyrophosphatase_Nudt13"/>
    <property type="match status" value="1"/>
</dbReference>
<evidence type="ECO:0000259" key="11">
    <source>
        <dbReference type="PROSITE" id="PS51462"/>
    </source>
</evidence>
<dbReference type="PROSITE" id="PS00893">
    <property type="entry name" value="NUDIX_BOX"/>
    <property type="match status" value="1"/>
</dbReference>
<comment type="caution">
    <text evidence="12">The sequence shown here is derived from an EMBL/GenBank/DDBJ whole genome shotgun (WGS) entry which is preliminary data.</text>
</comment>
<name>A0A1E2V7J6_9GAMM</name>